<dbReference type="Pfam" id="PF02321">
    <property type="entry name" value="OEP"/>
    <property type="match status" value="2"/>
</dbReference>
<dbReference type="InterPro" id="IPR003423">
    <property type="entry name" value="OMP_efflux"/>
</dbReference>
<proteinExistence type="inferred from homology"/>
<evidence type="ECO:0000256" key="6">
    <source>
        <dbReference type="ARBA" id="ARBA00023136"/>
    </source>
</evidence>
<keyword evidence="10" id="KW-1185">Reference proteome</keyword>
<organism evidence="9 10">
    <name type="scientific">Pontibacter populi</name>
    <dbReference type="NCBI Taxonomy" id="890055"/>
    <lineage>
        <taxon>Bacteria</taxon>
        <taxon>Pseudomonadati</taxon>
        <taxon>Bacteroidota</taxon>
        <taxon>Cytophagia</taxon>
        <taxon>Cytophagales</taxon>
        <taxon>Hymenobacteraceae</taxon>
        <taxon>Pontibacter</taxon>
    </lineage>
</organism>
<evidence type="ECO:0000256" key="7">
    <source>
        <dbReference type="ARBA" id="ARBA00023237"/>
    </source>
</evidence>
<evidence type="ECO:0000256" key="8">
    <source>
        <dbReference type="SAM" id="SignalP"/>
    </source>
</evidence>
<reference evidence="9 10" key="1">
    <citation type="submission" date="2021-07" db="EMBL/GenBank/DDBJ databases">
        <authorList>
            <person name="Kim M.K."/>
        </authorList>
    </citation>
    <scope>NUCLEOTIDE SEQUENCE [LARGE SCALE GENOMIC DNA]</scope>
    <source>
        <strain evidence="9 10">HLY7-15</strain>
    </source>
</reference>
<evidence type="ECO:0000256" key="3">
    <source>
        <dbReference type="ARBA" id="ARBA00022448"/>
    </source>
</evidence>
<comment type="caution">
    <text evidence="9">The sequence shown here is derived from an EMBL/GenBank/DDBJ whole genome shotgun (WGS) entry which is preliminary data.</text>
</comment>
<feature type="chain" id="PRO_5046032823" evidence="8">
    <location>
        <begin position="23"/>
        <end position="491"/>
    </location>
</feature>
<evidence type="ECO:0000256" key="4">
    <source>
        <dbReference type="ARBA" id="ARBA00022452"/>
    </source>
</evidence>
<dbReference type="Proteomes" id="UP000774935">
    <property type="component" value="Unassembled WGS sequence"/>
</dbReference>
<evidence type="ECO:0000313" key="9">
    <source>
        <dbReference type="EMBL" id="MBW3364248.1"/>
    </source>
</evidence>
<evidence type="ECO:0000256" key="5">
    <source>
        <dbReference type="ARBA" id="ARBA00022692"/>
    </source>
</evidence>
<protein>
    <submittedName>
        <fullName evidence="9">TolC family protein</fullName>
    </submittedName>
</protein>
<sequence>MKKRSTLLAALLALFSFSGLKAQEAIPLSLQQSIDYALQNRASLKAAQNEEKIAKARTGEIRAMGLPQLNAGVEVGNNFIQQKTLLDPSDFGGVPQVLDPFVITPEQLASGQPITLAPTYSTPEPRPGEGGLQAITFVQPYTGNAAITGSQLLFDGSYLIGLKAAKTYTELSRKNTTQTEIDIAEQVSKAYYGVLVNRERIELLNQNLVRLDTLLKQTRIMFQNGVAEQLDVDRLRVSYNNLKVEQQKADRLMQLSESLLKFQMGLPQNQPVVLTDKLTEVEVDATQSSAQNFNYSNRIEYSILETQRDLAALDVRNINSGYLPRLYLNARYGYSGVGESFSDVMNVRAGADNNTDRNWFDFGYVGAQLQVPLFDGLRRHYQAQQAKLRLKNTKYGFETLRQSIDLQLDQASTELTNALDVLKSQQENLELAESIARVAKIKYQEGVGSNLEVITAETDLRQAQTNYYAAIYDALIAKVNLEKANGTLISK</sequence>
<feature type="signal peptide" evidence="8">
    <location>
        <begin position="1"/>
        <end position="22"/>
    </location>
</feature>
<dbReference type="PANTHER" id="PTHR30026:SF20">
    <property type="entry name" value="OUTER MEMBRANE PROTEIN TOLC"/>
    <property type="match status" value="1"/>
</dbReference>
<evidence type="ECO:0000256" key="2">
    <source>
        <dbReference type="ARBA" id="ARBA00007613"/>
    </source>
</evidence>
<gene>
    <name evidence="9" type="ORF">KYK27_04290</name>
</gene>
<dbReference type="Gene3D" id="1.20.1600.10">
    <property type="entry name" value="Outer membrane efflux proteins (OEP)"/>
    <property type="match status" value="1"/>
</dbReference>
<comment type="subcellular location">
    <subcellularLocation>
        <location evidence="1">Cell outer membrane</location>
    </subcellularLocation>
</comment>
<keyword evidence="8" id="KW-0732">Signal</keyword>
<dbReference type="InterPro" id="IPR051906">
    <property type="entry name" value="TolC-like"/>
</dbReference>
<dbReference type="SUPFAM" id="SSF56954">
    <property type="entry name" value="Outer membrane efflux proteins (OEP)"/>
    <property type="match status" value="1"/>
</dbReference>
<evidence type="ECO:0000313" key="10">
    <source>
        <dbReference type="Proteomes" id="UP000774935"/>
    </source>
</evidence>
<evidence type="ECO:0000256" key="1">
    <source>
        <dbReference type="ARBA" id="ARBA00004442"/>
    </source>
</evidence>
<dbReference type="PANTHER" id="PTHR30026">
    <property type="entry name" value="OUTER MEMBRANE PROTEIN TOLC"/>
    <property type="match status" value="1"/>
</dbReference>
<keyword evidence="4" id="KW-1134">Transmembrane beta strand</keyword>
<accession>A0ABS6X9P7</accession>
<dbReference type="EMBL" id="JAHWXQ010000001">
    <property type="protein sequence ID" value="MBW3364248.1"/>
    <property type="molecule type" value="Genomic_DNA"/>
</dbReference>
<keyword evidence="6" id="KW-0472">Membrane</keyword>
<keyword evidence="5" id="KW-0812">Transmembrane</keyword>
<dbReference type="RefSeq" id="WP_199108769.1">
    <property type="nucleotide sequence ID" value="NZ_JAHWXQ010000001.1"/>
</dbReference>
<keyword evidence="7" id="KW-0998">Cell outer membrane</keyword>
<comment type="similarity">
    <text evidence="2">Belongs to the outer membrane factor (OMF) (TC 1.B.17) family.</text>
</comment>
<keyword evidence="3" id="KW-0813">Transport</keyword>
<name>A0ABS6X9P7_9BACT</name>